<keyword evidence="2" id="KW-0808">Transferase</keyword>
<keyword evidence="3" id="KW-0547">Nucleotide-binding</keyword>
<organism evidence="8 9">
    <name type="scientific">Diceros bicornis minor</name>
    <name type="common">South-central black rhinoceros</name>
    <dbReference type="NCBI Taxonomy" id="77932"/>
    <lineage>
        <taxon>Eukaryota</taxon>
        <taxon>Metazoa</taxon>
        <taxon>Chordata</taxon>
        <taxon>Craniata</taxon>
        <taxon>Vertebrata</taxon>
        <taxon>Euteleostomi</taxon>
        <taxon>Mammalia</taxon>
        <taxon>Eutheria</taxon>
        <taxon>Laurasiatheria</taxon>
        <taxon>Perissodactyla</taxon>
        <taxon>Rhinocerotidae</taxon>
        <taxon>Diceros</taxon>
    </lineage>
</organism>
<dbReference type="SUPFAM" id="SSF56112">
    <property type="entry name" value="Protein kinase-like (PK-like)"/>
    <property type="match status" value="1"/>
</dbReference>
<dbReference type="GO" id="GO:0043065">
    <property type="term" value="P:positive regulation of apoptotic process"/>
    <property type="evidence" value="ECO:0007669"/>
    <property type="project" value="TreeGrafter"/>
</dbReference>
<dbReference type="InterPro" id="IPR000719">
    <property type="entry name" value="Prot_kinase_dom"/>
</dbReference>
<keyword evidence="1" id="KW-0723">Serine/threonine-protein kinase</keyword>
<dbReference type="GO" id="GO:0005524">
    <property type="term" value="F:ATP binding"/>
    <property type="evidence" value="ECO:0007669"/>
    <property type="project" value="UniProtKB-KW"/>
</dbReference>
<dbReference type="FunFam" id="1.10.510.10:FF:000519">
    <property type="entry name" value="Obscurin, cytoskeletal calmodulin and titin-interacting RhoGEF"/>
    <property type="match status" value="1"/>
</dbReference>
<dbReference type="PROSITE" id="PS00108">
    <property type="entry name" value="PROTEIN_KINASE_ST"/>
    <property type="match status" value="1"/>
</dbReference>
<feature type="domain" description="Protein kinase" evidence="7">
    <location>
        <begin position="1"/>
        <end position="244"/>
    </location>
</feature>
<name>A0A7J7F7S0_DICBM</name>
<dbReference type="InterPro" id="IPR008271">
    <property type="entry name" value="Ser/Thr_kinase_AS"/>
</dbReference>
<dbReference type="InterPro" id="IPR011009">
    <property type="entry name" value="Kinase-like_dom_sf"/>
</dbReference>
<evidence type="ECO:0000256" key="3">
    <source>
        <dbReference type="ARBA" id="ARBA00022741"/>
    </source>
</evidence>
<keyword evidence="5" id="KW-0067">ATP-binding</keyword>
<reference evidence="8 9" key="1">
    <citation type="journal article" date="2020" name="Mol. Biol. Evol.">
        <title>Interspecific Gene Flow and the Evolution of Specialization in Black and White Rhinoceros.</title>
        <authorList>
            <person name="Moodley Y."/>
            <person name="Westbury M.V."/>
            <person name="Russo I.M."/>
            <person name="Gopalakrishnan S."/>
            <person name="Rakotoarivelo A."/>
            <person name="Olsen R.A."/>
            <person name="Prost S."/>
            <person name="Tunstall T."/>
            <person name="Ryder O.A."/>
            <person name="Dalen L."/>
            <person name="Bruford M.W."/>
        </authorList>
    </citation>
    <scope>NUCLEOTIDE SEQUENCE [LARGE SCALE GENOMIC DNA]</scope>
    <source>
        <strain evidence="8">SBR-YM</strain>
        <tissue evidence="8">Skin</tissue>
    </source>
</reference>
<evidence type="ECO:0000259" key="7">
    <source>
        <dbReference type="PROSITE" id="PS50011"/>
    </source>
</evidence>
<comment type="caution">
    <text evidence="8">The sequence shown here is derived from an EMBL/GenBank/DDBJ whole genome shotgun (WGS) entry which is preliminary data.</text>
</comment>
<keyword evidence="9" id="KW-1185">Reference proteome</keyword>
<dbReference type="GO" id="GO:0035556">
    <property type="term" value="P:intracellular signal transduction"/>
    <property type="evidence" value="ECO:0007669"/>
    <property type="project" value="TreeGrafter"/>
</dbReference>
<evidence type="ECO:0000256" key="4">
    <source>
        <dbReference type="ARBA" id="ARBA00022777"/>
    </source>
</evidence>
<dbReference type="SMART" id="SM00220">
    <property type="entry name" value="S_TKc"/>
    <property type="match status" value="1"/>
</dbReference>
<dbReference type="Pfam" id="PF00069">
    <property type="entry name" value="Pkinase"/>
    <property type="match status" value="1"/>
</dbReference>
<protein>
    <recommendedName>
        <fullName evidence="7">Protein kinase domain-containing protein</fullName>
    </recommendedName>
</protein>
<dbReference type="PROSITE" id="PS50011">
    <property type="entry name" value="PROTEIN_KINASE_DOM"/>
    <property type="match status" value="1"/>
</dbReference>
<dbReference type="Proteomes" id="UP000551758">
    <property type="component" value="Unassembled WGS sequence"/>
</dbReference>
<evidence type="ECO:0000256" key="2">
    <source>
        <dbReference type="ARBA" id="ARBA00022679"/>
    </source>
</evidence>
<keyword evidence="4" id="KW-0418">Kinase</keyword>
<dbReference type="GO" id="GO:0005634">
    <property type="term" value="C:nucleus"/>
    <property type="evidence" value="ECO:0007669"/>
    <property type="project" value="TreeGrafter"/>
</dbReference>
<dbReference type="PANTHER" id="PTHR24342">
    <property type="entry name" value="SERINE/THREONINE-PROTEIN KINASE 17"/>
    <property type="match status" value="1"/>
</dbReference>
<dbReference type="PANTHER" id="PTHR24342:SF14">
    <property type="entry name" value="DEATH-ASSOCIATED PROTEIN KINASE DAPK-1"/>
    <property type="match status" value="1"/>
</dbReference>
<accession>A0A7J7F7S0</accession>
<evidence type="ECO:0000313" key="8">
    <source>
        <dbReference type="EMBL" id="KAF5923764.1"/>
    </source>
</evidence>
<dbReference type="GO" id="GO:0004674">
    <property type="term" value="F:protein serine/threonine kinase activity"/>
    <property type="evidence" value="ECO:0007669"/>
    <property type="project" value="UniProtKB-KW"/>
</dbReference>
<dbReference type="AlphaFoldDB" id="A0A7J7F7S0"/>
<proteinExistence type="predicted"/>
<feature type="region of interest" description="Disordered" evidence="6">
    <location>
        <begin position="21"/>
        <end position="49"/>
    </location>
</feature>
<evidence type="ECO:0000256" key="6">
    <source>
        <dbReference type="SAM" id="MobiDB-lite"/>
    </source>
</evidence>
<evidence type="ECO:0000256" key="5">
    <source>
        <dbReference type="ARBA" id="ARBA00022840"/>
    </source>
</evidence>
<evidence type="ECO:0000313" key="9">
    <source>
        <dbReference type="Proteomes" id="UP000551758"/>
    </source>
</evidence>
<dbReference type="EMBL" id="JACDTQ010001135">
    <property type="protein sequence ID" value="KAF5923764.1"/>
    <property type="molecule type" value="Genomic_DNA"/>
</dbReference>
<evidence type="ECO:0000256" key="1">
    <source>
        <dbReference type="ARBA" id="ARBA00022527"/>
    </source>
</evidence>
<dbReference type="Gene3D" id="1.10.510.10">
    <property type="entry name" value="Transferase(Phosphotransferase) domain 1"/>
    <property type="match status" value="1"/>
</dbReference>
<sequence length="330" mass="36498">MPPLLLCGCPLASARLLQVPVSPTLPNPEHQHPQHGSPPPPQDKTHRACGARLVPDPSAFLDWSPRCSAEELLDRLFKKSVVTEAEVKVYIQQLVEGLQYLHSQGILHLDIKPPNILMVHPAREDIKICDFGFAQKITPAEPQYSKYGCPEFVSPEIIEQTPVSEASDIWAMGVISYLSLTCSSPFAGESDRATLLNVLEGRVSWSSPMAAHLSEDAQDFIKAALQRAPEARPSASRCLAHSWFLKSLPAEEAHFINTKQLKFLLARSRWQVSRAAREGRRGMLCVPRAWESGKPGWASSVRGLLLLSRGGRGACPVQRPRQGEDRKTEP</sequence>
<gene>
    <name evidence="8" type="ORF">HPG69_008127</name>
</gene>